<dbReference type="Proteomes" id="UP001499854">
    <property type="component" value="Unassembled WGS sequence"/>
</dbReference>
<dbReference type="Pfam" id="PF26572">
    <property type="entry name" value="DUF8185"/>
    <property type="match status" value="1"/>
</dbReference>
<dbReference type="EMBL" id="BAAAQM010000024">
    <property type="protein sequence ID" value="GAA1977810.1"/>
    <property type="molecule type" value="Genomic_DNA"/>
</dbReference>
<evidence type="ECO:0008006" key="5">
    <source>
        <dbReference type="Google" id="ProtNLM"/>
    </source>
</evidence>
<proteinExistence type="predicted"/>
<gene>
    <name evidence="3" type="ORF">GCM10009838_42920</name>
</gene>
<dbReference type="InterPro" id="IPR058498">
    <property type="entry name" value="DUF8185"/>
</dbReference>
<protein>
    <recommendedName>
        <fullName evidence="5">FAD-binding PCMH-type domain-containing protein</fullName>
    </recommendedName>
</protein>
<evidence type="ECO:0000259" key="2">
    <source>
        <dbReference type="Pfam" id="PF26572"/>
    </source>
</evidence>
<dbReference type="Pfam" id="PF26035">
    <property type="entry name" value="DUF8010"/>
    <property type="match status" value="1"/>
</dbReference>
<keyword evidence="4" id="KW-1185">Reference proteome</keyword>
<sequence length="238" mass="24238">MSAVVSELVLAGADEAEDLGGYLTRLLRFDKAAAVRVVATGTAVGVYGQPPFDVLTLRTLALAPAGSAAARAGVGTAGADTTTTLVETVSEVDVTVSAGDLLHAIAPDGALPLPRPLAGATAWTGFLPPRAGWQPVGGLPVAEVEAAALAGIAAFKERAEAIPDRERTRAAVDRVAAEIWDRSLAYGLPVRAAHAARAMAFLGPAQSATATVRSAGRWLRLDAPYGTVVLRTGSGLLP</sequence>
<evidence type="ECO:0000259" key="1">
    <source>
        <dbReference type="Pfam" id="PF26035"/>
    </source>
</evidence>
<dbReference type="RefSeq" id="WP_344658865.1">
    <property type="nucleotide sequence ID" value="NZ_BAAAQM010000024.1"/>
</dbReference>
<evidence type="ECO:0000313" key="3">
    <source>
        <dbReference type="EMBL" id="GAA1977810.1"/>
    </source>
</evidence>
<dbReference type="InterPro" id="IPR058323">
    <property type="entry name" value="DUF8010"/>
</dbReference>
<feature type="domain" description="DUF8185" evidence="2">
    <location>
        <begin position="128"/>
        <end position="234"/>
    </location>
</feature>
<accession>A0ABN2RZM3</accession>
<name>A0ABN2RZM3_9ACTN</name>
<evidence type="ECO:0000313" key="4">
    <source>
        <dbReference type="Proteomes" id="UP001499854"/>
    </source>
</evidence>
<comment type="caution">
    <text evidence="3">The sequence shown here is derived from an EMBL/GenBank/DDBJ whole genome shotgun (WGS) entry which is preliminary data.</text>
</comment>
<reference evidence="3 4" key="1">
    <citation type="journal article" date="2019" name="Int. J. Syst. Evol. Microbiol.">
        <title>The Global Catalogue of Microorganisms (GCM) 10K type strain sequencing project: providing services to taxonomists for standard genome sequencing and annotation.</title>
        <authorList>
            <consortium name="The Broad Institute Genomics Platform"/>
            <consortium name="The Broad Institute Genome Sequencing Center for Infectious Disease"/>
            <person name="Wu L."/>
            <person name="Ma J."/>
        </authorList>
    </citation>
    <scope>NUCLEOTIDE SEQUENCE [LARGE SCALE GENOMIC DNA]</scope>
    <source>
        <strain evidence="3 4">JCM 16013</strain>
    </source>
</reference>
<feature type="domain" description="DUF8010" evidence="1">
    <location>
        <begin position="6"/>
        <end position="122"/>
    </location>
</feature>
<organism evidence="3 4">
    <name type="scientific">Catenulispora subtropica</name>
    <dbReference type="NCBI Taxonomy" id="450798"/>
    <lineage>
        <taxon>Bacteria</taxon>
        <taxon>Bacillati</taxon>
        <taxon>Actinomycetota</taxon>
        <taxon>Actinomycetes</taxon>
        <taxon>Catenulisporales</taxon>
        <taxon>Catenulisporaceae</taxon>
        <taxon>Catenulispora</taxon>
    </lineage>
</organism>